<proteinExistence type="predicted"/>
<dbReference type="Gene3D" id="1.20.1050.10">
    <property type="match status" value="1"/>
</dbReference>
<name>A0A2K9ETT6_9RHOB</name>
<sequence>MLTIHGVTRSRASRIIWLCHEIGLPFRQIPVIQAYRLPDASADNAPLNTRSPQFLKLSPAGAIPVIEDEGLVLSESMACTLYLARKHGQPFGPADPREDALMSQWSFYACSAIEIDALTILFLHSTGDAETSSGKAAIEAACDRLARPMQVVEDHLAANGNMVGRRFTVADINMAEVIRYAQGHKQLTGRFPAIRDWLDDCQSRPAFRKMWEARLTEAE</sequence>
<organism evidence="3 4">
    <name type="scientific">Paracoccus tegillarcae</name>
    <dbReference type="NCBI Taxonomy" id="1529068"/>
    <lineage>
        <taxon>Bacteria</taxon>
        <taxon>Pseudomonadati</taxon>
        <taxon>Pseudomonadota</taxon>
        <taxon>Alphaproteobacteria</taxon>
        <taxon>Rhodobacterales</taxon>
        <taxon>Paracoccaceae</taxon>
        <taxon>Paracoccus</taxon>
    </lineage>
</organism>
<dbReference type="CDD" id="cd03207">
    <property type="entry name" value="GST_C_8"/>
    <property type="match status" value="1"/>
</dbReference>
<dbReference type="SUPFAM" id="SSF47616">
    <property type="entry name" value="GST C-terminal domain-like"/>
    <property type="match status" value="1"/>
</dbReference>
<dbReference type="InterPro" id="IPR010987">
    <property type="entry name" value="Glutathione-S-Trfase_C-like"/>
</dbReference>
<dbReference type="InterPro" id="IPR040079">
    <property type="entry name" value="Glutathione_S-Trfase"/>
</dbReference>
<dbReference type="Gene3D" id="3.40.30.10">
    <property type="entry name" value="Glutaredoxin"/>
    <property type="match status" value="1"/>
</dbReference>
<keyword evidence="4" id="KW-1185">Reference proteome</keyword>
<feature type="domain" description="GST N-terminal" evidence="1">
    <location>
        <begin position="1"/>
        <end position="91"/>
    </location>
</feature>
<dbReference type="AlphaFoldDB" id="A0A2K9ETT6"/>
<dbReference type="PANTHER" id="PTHR44051">
    <property type="entry name" value="GLUTATHIONE S-TRANSFERASE-RELATED"/>
    <property type="match status" value="1"/>
</dbReference>
<dbReference type="EMBL" id="CP025408">
    <property type="protein sequence ID" value="AUH34266.1"/>
    <property type="molecule type" value="Genomic_DNA"/>
</dbReference>
<dbReference type="Proteomes" id="UP000233742">
    <property type="component" value="Chromosome"/>
</dbReference>
<evidence type="ECO:0000313" key="4">
    <source>
        <dbReference type="Proteomes" id="UP000233742"/>
    </source>
</evidence>
<dbReference type="CDD" id="cd03046">
    <property type="entry name" value="GST_N_GTT1_like"/>
    <property type="match status" value="1"/>
</dbReference>
<dbReference type="KEGG" id="paro:CUV01_13490"/>
<keyword evidence="3" id="KW-0808">Transferase</keyword>
<dbReference type="GO" id="GO:0016740">
    <property type="term" value="F:transferase activity"/>
    <property type="evidence" value="ECO:0007669"/>
    <property type="project" value="UniProtKB-KW"/>
</dbReference>
<protein>
    <submittedName>
        <fullName evidence="3">Glutathione S-transferase</fullName>
    </submittedName>
</protein>
<dbReference type="Pfam" id="PF13409">
    <property type="entry name" value="GST_N_2"/>
    <property type="match status" value="1"/>
</dbReference>
<dbReference type="InterPro" id="IPR004045">
    <property type="entry name" value="Glutathione_S-Trfase_N"/>
</dbReference>
<dbReference type="PROSITE" id="PS50404">
    <property type="entry name" value="GST_NTER"/>
    <property type="match status" value="1"/>
</dbReference>
<dbReference type="SUPFAM" id="SSF52833">
    <property type="entry name" value="Thioredoxin-like"/>
    <property type="match status" value="1"/>
</dbReference>
<dbReference type="PROSITE" id="PS50405">
    <property type="entry name" value="GST_CTER"/>
    <property type="match status" value="1"/>
</dbReference>
<dbReference type="SFLD" id="SFLDS00019">
    <property type="entry name" value="Glutathione_Transferase_(cytos"/>
    <property type="match status" value="1"/>
</dbReference>
<dbReference type="OrthoDB" id="9810080at2"/>
<gene>
    <name evidence="3" type="ORF">CUV01_13490</name>
</gene>
<evidence type="ECO:0000259" key="2">
    <source>
        <dbReference type="PROSITE" id="PS50405"/>
    </source>
</evidence>
<dbReference type="Pfam" id="PF00043">
    <property type="entry name" value="GST_C"/>
    <property type="match status" value="1"/>
</dbReference>
<dbReference type="InterPro" id="IPR036282">
    <property type="entry name" value="Glutathione-S-Trfase_C_sf"/>
</dbReference>
<reference evidence="3 4" key="1">
    <citation type="submission" date="2017-12" db="EMBL/GenBank/DDBJ databases">
        <authorList>
            <person name="Hurst M.R.H."/>
        </authorList>
    </citation>
    <scope>NUCLEOTIDE SEQUENCE [LARGE SCALE GENOMIC DNA]</scope>
    <source>
        <strain evidence="3 4">BM15</strain>
    </source>
</reference>
<evidence type="ECO:0000313" key="3">
    <source>
        <dbReference type="EMBL" id="AUH34266.1"/>
    </source>
</evidence>
<feature type="domain" description="GST C-terminal" evidence="2">
    <location>
        <begin position="95"/>
        <end position="219"/>
    </location>
</feature>
<dbReference type="SFLD" id="SFLDG00358">
    <property type="entry name" value="Main_(cytGST)"/>
    <property type="match status" value="1"/>
</dbReference>
<evidence type="ECO:0000259" key="1">
    <source>
        <dbReference type="PROSITE" id="PS50404"/>
    </source>
</evidence>
<accession>A0A2K9ETT6</accession>
<dbReference type="InterPro" id="IPR036249">
    <property type="entry name" value="Thioredoxin-like_sf"/>
</dbReference>
<dbReference type="RefSeq" id="WP_101460928.1">
    <property type="nucleotide sequence ID" value="NZ_CP025408.1"/>
</dbReference>
<dbReference type="PANTHER" id="PTHR44051:SF8">
    <property type="entry name" value="GLUTATHIONE S-TRANSFERASE GSTA"/>
    <property type="match status" value="1"/>
</dbReference>
<dbReference type="InterPro" id="IPR004046">
    <property type="entry name" value="GST_C"/>
</dbReference>